<dbReference type="GO" id="GO:0005886">
    <property type="term" value="C:plasma membrane"/>
    <property type="evidence" value="ECO:0007669"/>
    <property type="project" value="UniProtKB-SubCell"/>
</dbReference>
<keyword evidence="7" id="KW-1133">Transmembrane helix</keyword>
<feature type="transmembrane region" description="Helical" evidence="7">
    <location>
        <begin position="29"/>
        <end position="51"/>
    </location>
</feature>
<evidence type="ECO:0000256" key="6">
    <source>
        <dbReference type="PROSITE-ProRule" id="PRU00284"/>
    </source>
</evidence>
<keyword evidence="7" id="KW-0812">Transmembrane</keyword>
<dbReference type="GO" id="GO:0007165">
    <property type="term" value="P:signal transduction"/>
    <property type="evidence" value="ECO:0007669"/>
    <property type="project" value="UniProtKB-KW"/>
</dbReference>
<keyword evidence="4 6" id="KW-0807">Transducer</keyword>
<evidence type="ECO:0000259" key="8">
    <source>
        <dbReference type="PROSITE" id="PS50111"/>
    </source>
</evidence>
<dbReference type="CDD" id="cd11386">
    <property type="entry name" value="MCP_signal"/>
    <property type="match status" value="1"/>
</dbReference>
<dbReference type="Pfam" id="PF00672">
    <property type="entry name" value="HAMP"/>
    <property type="match status" value="1"/>
</dbReference>
<feature type="domain" description="Methyl-accepting transducer" evidence="8">
    <location>
        <begin position="287"/>
        <end position="530"/>
    </location>
</feature>
<dbReference type="GO" id="GO:0004888">
    <property type="term" value="F:transmembrane signaling receptor activity"/>
    <property type="evidence" value="ECO:0007669"/>
    <property type="project" value="InterPro"/>
</dbReference>
<proteinExistence type="inferred from homology"/>
<keyword evidence="2" id="KW-1003">Cell membrane</keyword>
<dbReference type="PROSITE" id="PS50111">
    <property type="entry name" value="CHEMOTAXIS_TRANSDUC_2"/>
    <property type="match status" value="1"/>
</dbReference>
<evidence type="ECO:0000256" key="4">
    <source>
        <dbReference type="ARBA" id="ARBA00023224"/>
    </source>
</evidence>
<dbReference type="Gene3D" id="1.10.287.950">
    <property type="entry name" value="Methyl-accepting chemotaxis protein"/>
    <property type="match status" value="1"/>
</dbReference>
<comment type="similarity">
    <text evidence="5">Belongs to the methyl-accepting chemotaxis (MCP) protein family.</text>
</comment>
<dbReference type="PANTHER" id="PTHR32089:SF112">
    <property type="entry name" value="LYSOZYME-LIKE PROTEIN-RELATED"/>
    <property type="match status" value="1"/>
</dbReference>
<protein>
    <submittedName>
        <fullName evidence="10">Methyl-accepting chemotaxis protein</fullName>
    </submittedName>
</protein>
<dbReference type="SMART" id="SM00304">
    <property type="entry name" value="HAMP"/>
    <property type="match status" value="1"/>
</dbReference>
<sequence length="545" mass="59881">MQASIMRYPRDRNYRNHDERDDFMKISRLLQVTAAVFFVFSIALALCINALRTSYRDYSEAVSRQAEFKQLGIDLVDASKYLTDQARRYAQFGEKVYYDNYWREVNETKNRDRVVARLKQLNAPQNELDLIEQSKSKSDTLIATEEAAMKAVAAGKFDEARRLLFDAAYDANVKTIMEPMSAFQTKMNDRAAGETKAAENRFERYLTVTFAIVFVVAASMLVSVWALYRKIKPLGSVGAKLRELANNEGDLTVRLPVTSRDEIGEVAGSFNSMLGNYQSFIRDIMTSAHNVLETTQQISSASKEIAGGSHSQAKSAERLNDLFRELTAAIESVAKHADHAAGVSGQTTAVAEQGGQVILDSIREMNRLNEQVALLERDSEQIGAIIEVIDDIAEQTNLLALNAAIEAARAGEQGRGFAVVADEVRKLAERSGDATKQITDIIRGMQGNTKMSVNAVLAAVDRSEKSGEAFRSIVAMVRDTSQTVSEIAAATEEQAAQSNEVLASIESIAAASEQSAAASDQTADSTQRLSSMAQELNRMVSAFKV</sequence>
<reference evidence="10 11" key="1">
    <citation type="submission" date="2018-05" db="EMBL/GenBank/DDBJ databases">
        <title>Paenibacillus flagellatus sp. nov., isolated from selenium mineral soil.</title>
        <authorList>
            <person name="Dai X."/>
        </authorList>
    </citation>
    <scope>NUCLEOTIDE SEQUENCE [LARGE SCALE GENOMIC DNA]</scope>
    <source>
        <strain evidence="10 11">DXL2</strain>
    </source>
</reference>
<dbReference type="PROSITE" id="PS50885">
    <property type="entry name" value="HAMP"/>
    <property type="match status" value="1"/>
</dbReference>
<evidence type="ECO:0000256" key="3">
    <source>
        <dbReference type="ARBA" id="ARBA00023136"/>
    </source>
</evidence>
<feature type="domain" description="HAMP" evidence="9">
    <location>
        <begin position="228"/>
        <end position="282"/>
    </location>
</feature>
<gene>
    <name evidence="10" type="ORF">DLM86_28595</name>
</gene>
<feature type="transmembrane region" description="Helical" evidence="7">
    <location>
        <begin position="205"/>
        <end position="228"/>
    </location>
</feature>
<evidence type="ECO:0000313" key="11">
    <source>
        <dbReference type="Proteomes" id="UP000247476"/>
    </source>
</evidence>
<dbReference type="EMBL" id="QJVJ01000017">
    <property type="protein sequence ID" value="PYI50725.1"/>
    <property type="molecule type" value="Genomic_DNA"/>
</dbReference>
<keyword evidence="3 7" id="KW-0472">Membrane</keyword>
<dbReference type="SUPFAM" id="SSF58104">
    <property type="entry name" value="Methyl-accepting chemotaxis protein (MCP) signaling domain"/>
    <property type="match status" value="1"/>
</dbReference>
<name>A0A2V5JVG2_9BACL</name>
<keyword evidence="11" id="KW-1185">Reference proteome</keyword>
<organism evidence="10 11">
    <name type="scientific">Paenibacillus flagellatus</name>
    <dbReference type="NCBI Taxonomy" id="2211139"/>
    <lineage>
        <taxon>Bacteria</taxon>
        <taxon>Bacillati</taxon>
        <taxon>Bacillota</taxon>
        <taxon>Bacilli</taxon>
        <taxon>Bacillales</taxon>
        <taxon>Paenibacillaceae</taxon>
        <taxon>Paenibacillus</taxon>
    </lineage>
</organism>
<accession>A0A2V5JVG2</accession>
<dbReference type="PRINTS" id="PR00260">
    <property type="entry name" value="CHEMTRNSDUCR"/>
</dbReference>
<dbReference type="FunFam" id="1.10.287.950:FF:000001">
    <property type="entry name" value="Methyl-accepting chemotaxis sensory transducer"/>
    <property type="match status" value="1"/>
</dbReference>
<dbReference type="CDD" id="cd06225">
    <property type="entry name" value="HAMP"/>
    <property type="match status" value="1"/>
</dbReference>
<dbReference type="InterPro" id="IPR004089">
    <property type="entry name" value="MCPsignal_dom"/>
</dbReference>
<dbReference type="InterPro" id="IPR004090">
    <property type="entry name" value="Chemotax_Me-accpt_rcpt"/>
</dbReference>
<comment type="subcellular location">
    <subcellularLocation>
        <location evidence="1">Cell membrane</location>
    </subcellularLocation>
</comment>
<evidence type="ECO:0000256" key="7">
    <source>
        <dbReference type="SAM" id="Phobius"/>
    </source>
</evidence>
<evidence type="ECO:0000259" key="9">
    <source>
        <dbReference type="PROSITE" id="PS50885"/>
    </source>
</evidence>
<dbReference type="GO" id="GO:0006935">
    <property type="term" value="P:chemotaxis"/>
    <property type="evidence" value="ECO:0007669"/>
    <property type="project" value="InterPro"/>
</dbReference>
<dbReference type="InterPro" id="IPR003660">
    <property type="entry name" value="HAMP_dom"/>
</dbReference>
<dbReference type="Proteomes" id="UP000247476">
    <property type="component" value="Unassembled WGS sequence"/>
</dbReference>
<evidence type="ECO:0000256" key="5">
    <source>
        <dbReference type="ARBA" id="ARBA00029447"/>
    </source>
</evidence>
<dbReference type="AlphaFoldDB" id="A0A2V5JVG2"/>
<evidence type="ECO:0000313" key="10">
    <source>
        <dbReference type="EMBL" id="PYI50725.1"/>
    </source>
</evidence>
<evidence type="ECO:0000256" key="2">
    <source>
        <dbReference type="ARBA" id="ARBA00022475"/>
    </source>
</evidence>
<dbReference type="SMART" id="SM00283">
    <property type="entry name" value="MA"/>
    <property type="match status" value="1"/>
</dbReference>
<evidence type="ECO:0000256" key="1">
    <source>
        <dbReference type="ARBA" id="ARBA00004236"/>
    </source>
</evidence>
<comment type="caution">
    <text evidence="10">The sequence shown here is derived from an EMBL/GenBank/DDBJ whole genome shotgun (WGS) entry which is preliminary data.</text>
</comment>
<dbReference type="Pfam" id="PF00015">
    <property type="entry name" value="MCPsignal"/>
    <property type="match status" value="1"/>
</dbReference>
<dbReference type="PANTHER" id="PTHR32089">
    <property type="entry name" value="METHYL-ACCEPTING CHEMOTAXIS PROTEIN MCPB"/>
    <property type="match status" value="1"/>
</dbReference>